<dbReference type="Pfam" id="PF02931">
    <property type="entry name" value="Neur_chan_LBD"/>
    <property type="match status" value="1"/>
</dbReference>
<dbReference type="Proteomes" id="UP000326759">
    <property type="component" value="Unassembled WGS sequence"/>
</dbReference>
<dbReference type="InterPro" id="IPR036719">
    <property type="entry name" value="Neuro-gated_channel_TM_sf"/>
</dbReference>
<feature type="transmembrane region" description="Helical" evidence="5">
    <location>
        <begin position="164"/>
        <end position="184"/>
    </location>
</feature>
<keyword evidence="4 5" id="KW-0472">Membrane</keyword>
<dbReference type="PANTHER" id="PTHR18945">
    <property type="entry name" value="NEUROTRANSMITTER GATED ION CHANNEL"/>
    <property type="match status" value="1"/>
</dbReference>
<dbReference type="SUPFAM" id="SSF90112">
    <property type="entry name" value="Neurotransmitter-gated ion-channel transmembrane pore"/>
    <property type="match status" value="1"/>
</dbReference>
<keyword evidence="3 5" id="KW-1133">Transmembrane helix</keyword>
<evidence type="ECO:0000259" key="6">
    <source>
        <dbReference type="Pfam" id="PF02931"/>
    </source>
</evidence>
<dbReference type="EMBL" id="SEYY01006363">
    <property type="protein sequence ID" value="KAB7502921.1"/>
    <property type="molecule type" value="Genomic_DNA"/>
</dbReference>
<evidence type="ECO:0000256" key="1">
    <source>
        <dbReference type="ARBA" id="ARBA00004141"/>
    </source>
</evidence>
<dbReference type="GO" id="GO:0016020">
    <property type="term" value="C:membrane"/>
    <property type="evidence" value="ECO:0007669"/>
    <property type="project" value="UniProtKB-SubCell"/>
</dbReference>
<gene>
    <name evidence="8" type="ORF">Anas_11492</name>
</gene>
<accession>A0A5N5T8H6</accession>
<organism evidence="8 9">
    <name type="scientific">Armadillidium nasatum</name>
    <dbReference type="NCBI Taxonomy" id="96803"/>
    <lineage>
        <taxon>Eukaryota</taxon>
        <taxon>Metazoa</taxon>
        <taxon>Ecdysozoa</taxon>
        <taxon>Arthropoda</taxon>
        <taxon>Crustacea</taxon>
        <taxon>Multicrustacea</taxon>
        <taxon>Malacostraca</taxon>
        <taxon>Eumalacostraca</taxon>
        <taxon>Peracarida</taxon>
        <taxon>Isopoda</taxon>
        <taxon>Oniscidea</taxon>
        <taxon>Crinocheta</taxon>
        <taxon>Armadillidiidae</taxon>
        <taxon>Armadillidium</taxon>
    </lineage>
</organism>
<comment type="subcellular location">
    <subcellularLocation>
        <location evidence="1">Membrane</location>
        <topology evidence="1">Multi-pass membrane protein</topology>
    </subcellularLocation>
</comment>
<feature type="transmembrane region" description="Helical" evidence="5">
    <location>
        <begin position="190"/>
        <end position="211"/>
    </location>
</feature>
<evidence type="ECO:0000313" key="9">
    <source>
        <dbReference type="Proteomes" id="UP000326759"/>
    </source>
</evidence>
<dbReference type="Gene3D" id="2.70.170.10">
    <property type="entry name" value="Neurotransmitter-gated ion-channel ligand-binding domain"/>
    <property type="match status" value="1"/>
</dbReference>
<evidence type="ECO:0000256" key="2">
    <source>
        <dbReference type="ARBA" id="ARBA00022692"/>
    </source>
</evidence>
<evidence type="ECO:0000256" key="3">
    <source>
        <dbReference type="ARBA" id="ARBA00022989"/>
    </source>
</evidence>
<name>A0A5N5T8H6_9CRUS</name>
<evidence type="ECO:0000259" key="7">
    <source>
        <dbReference type="Pfam" id="PF02932"/>
    </source>
</evidence>
<dbReference type="Pfam" id="PF02932">
    <property type="entry name" value="Neur_chan_memb"/>
    <property type="match status" value="1"/>
</dbReference>
<dbReference type="InterPro" id="IPR006201">
    <property type="entry name" value="Neur_channel"/>
</dbReference>
<dbReference type="GO" id="GO:0005230">
    <property type="term" value="F:extracellular ligand-gated monoatomic ion channel activity"/>
    <property type="evidence" value="ECO:0007669"/>
    <property type="project" value="InterPro"/>
</dbReference>
<proteinExistence type="predicted"/>
<feature type="domain" description="Neurotransmitter-gated ion-channel transmembrane" evidence="7">
    <location>
        <begin position="169"/>
        <end position="265"/>
    </location>
</feature>
<dbReference type="InterPro" id="IPR006202">
    <property type="entry name" value="Neur_chan_lig-bd"/>
</dbReference>
<keyword evidence="2 5" id="KW-0812">Transmembrane</keyword>
<feature type="non-terminal residue" evidence="8">
    <location>
        <position position="1"/>
    </location>
</feature>
<dbReference type="GO" id="GO:0004888">
    <property type="term" value="F:transmembrane signaling receptor activity"/>
    <property type="evidence" value="ECO:0007669"/>
    <property type="project" value="InterPro"/>
</dbReference>
<reference evidence="8 9" key="1">
    <citation type="journal article" date="2019" name="PLoS Biol.">
        <title>Sex chromosomes control vertical transmission of feminizing Wolbachia symbionts in an isopod.</title>
        <authorList>
            <person name="Becking T."/>
            <person name="Chebbi M.A."/>
            <person name="Giraud I."/>
            <person name="Moumen B."/>
            <person name="Laverre T."/>
            <person name="Caubet Y."/>
            <person name="Peccoud J."/>
            <person name="Gilbert C."/>
            <person name="Cordaux R."/>
        </authorList>
    </citation>
    <scope>NUCLEOTIDE SEQUENCE [LARGE SCALE GENOMIC DNA]</scope>
    <source>
        <strain evidence="8">ANa2</strain>
        <tissue evidence="8">Whole body excluding digestive tract and cuticle</tissue>
    </source>
</reference>
<comment type="caution">
    <text evidence="8">The sequence shown here is derived from an EMBL/GenBank/DDBJ whole genome shotgun (WGS) entry which is preliminary data.</text>
</comment>
<evidence type="ECO:0000256" key="5">
    <source>
        <dbReference type="SAM" id="Phobius"/>
    </source>
</evidence>
<dbReference type="Gene3D" id="1.20.58.390">
    <property type="entry name" value="Neurotransmitter-gated ion-channel transmembrane domain"/>
    <property type="match status" value="1"/>
</dbReference>
<dbReference type="SUPFAM" id="SSF63712">
    <property type="entry name" value="Nicotinic receptor ligand binding domain-like"/>
    <property type="match status" value="1"/>
</dbReference>
<dbReference type="InterPro" id="IPR036734">
    <property type="entry name" value="Neur_chan_lig-bd_sf"/>
</dbReference>
<dbReference type="PRINTS" id="PR00252">
    <property type="entry name" value="NRIONCHANNEL"/>
</dbReference>
<evidence type="ECO:0000256" key="4">
    <source>
        <dbReference type="ARBA" id="ARBA00023136"/>
    </source>
</evidence>
<feature type="domain" description="Neurotransmitter-gated ion-channel ligand-binding" evidence="6">
    <location>
        <begin position="10"/>
        <end position="100"/>
    </location>
</feature>
<evidence type="ECO:0000313" key="8">
    <source>
        <dbReference type="EMBL" id="KAB7502921.1"/>
    </source>
</evidence>
<dbReference type="InterPro" id="IPR006029">
    <property type="entry name" value="Neurotrans-gated_channel_TM"/>
</dbReference>
<protein>
    <submittedName>
        <fullName evidence="8">Glutamate-gated chloride channel</fullName>
    </submittedName>
</protein>
<dbReference type="AlphaFoldDB" id="A0A5N5T8H6"/>
<dbReference type="OrthoDB" id="3176171at2759"/>
<dbReference type="InterPro" id="IPR038050">
    <property type="entry name" value="Neuro_actylchol_rec"/>
</dbReference>
<keyword evidence="9" id="KW-1185">Reference proteome</keyword>
<sequence length="301" mass="34942">CWYRGQPKRTNVDLYFRMHWNDPRLAFKSEVNTVKFSRTTDFWVPDAFFRNSFKTEMMESILPESLIRITESGDVTYSARFYLNLKCSMNLRKFPHDQQNGYAMDDLVFVFKEPNPYSLSDNLMTSKRFTLNTVSSKYCTATTATGNYTCLYLLFGINRIFNSYLLEWYLPCISLVITAFLSEVLDPTLILPRLLITVGPLLTLAATSLSYHQTLPSVPYVTAMDVFCGVSLLVIFLVVLHILVSFYYSSSQIPEPKSDEERSKFKMEKYLPENEDQCKQLSEIVNHRVIRAFPDILFHCL</sequence>
<feature type="transmembrane region" description="Helical" evidence="5">
    <location>
        <begin position="223"/>
        <end position="248"/>
    </location>
</feature>